<protein>
    <submittedName>
        <fullName evidence="1">Uncharacterized protein</fullName>
    </submittedName>
</protein>
<dbReference type="AlphaFoldDB" id="A0A3N4JDF0"/>
<keyword evidence="2" id="KW-1185">Reference proteome</keyword>
<gene>
    <name evidence="1" type="ORF">L873DRAFT_1245085</name>
</gene>
<evidence type="ECO:0000313" key="1">
    <source>
        <dbReference type="EMBL" id="RPA96282.1"/>
    </source>
</evidence>
<dbReference type="EMBL" id="ML120416">
    <property type="protein sequence ID" value="RPA96282.1"/>
    <property type="molecule type" value="Genomic_DNA"/>
</dbReference>
<organism evidence="1 2">
    <name type="scientific">Choiromyces venosus 120613-1</name>
    <dbReference type="NCBI Taxonomy" id="1336337"/>
    <lineage>
        <taxon>Eukaryota</taxon>
        <taxon>Fungi</taxon>
        <taxon>Dikarya</taxon>
        <taxon>Ascomycota</taxon>
        <taxon>Pezizomycotina</taxon>
        <taxon>Pezizomycetes</taxon>
        <taxon>Pezizales</taxon>
        <taxon>Tuberaceae</taxon>
        <taxon>Choiromyces</taxon>
    </lineage>
</organism>
<name>A0A3N4JDF0_9PEZI</name>
<reference evidence="1 2" key="1">
    <citation type="journal article" date="2018" name="Nat. Ecol. Evol.">
        <title>Pezizomycetes genomes reveal the molecular basis of ectomycorrhizal truffle lifestyle.</title>
        <authorList>
            <person name="Murat C."/>
            <person name="Payen T."/>
            <person name="Noel B."/>
            <person name="Kuo A."/>
            <person name="Morin E."/>
            <person name="Chen J."/>
            <person name="Kohler A."/>
            <person name="Krizsan K."/>
            <person name="Balestrini R."/>
            <person name="Da Silva C."/>
            <person name="Montanini B."/>
            <person name="Hainaut M."/>
            <person name="Levati E."/>
            <person name="Barry K.W."/>
            <person name="Belfiori B."/>
            <person name="Cichocki N."/>
            <person name="Clum A."/>
            <person name="Dockter R.B."/>
            <person name="Fauchery L."/>
            <person name="Guy J."/>
            <person name="Iotti M."/>
            <person name="Le Tacon F."/>
            <person name="Lindquist E.A."/>
            <person name="Lipzen A."/>
            <person name="Malagnac F."/>
            <person name="Mello A."/>
            <person name="Molinier V."/>
            <person name="Miyauchi S."/>
            <person name="Poulain J."/>
            <person name="Riccioni C."/>
            <person name="Rubini A."/>
            <person name="Sitrit Y."/>
            <person name="Splivallo R."/>
            <person name="Traeger S."/>
            <person name="Wang M."/>
            <person name="Zifcakova L."/>
            <person name="Wipf D."/>
            <person name="Zambonelli A."/>
            <person name="Paolocci F."/>
            <person name="Nowrousian M."/>
            <person name="Ottonello S."/>
            <person name="Baldrian P."/>
            <person name="Spatafora J.W."/>
            <person name="Henrissat B."/>
            <person name="Nagy L.G."/>
            <person name="Aury J.M."/>
            <person name="Wincker P."/>
            <person name="Grigoriev I.V."/>
            <person name="Bonfante P."/>
            <person name="Martin F.M."/>
        </authorList>
    </citation>
    <scope>NUCLEOTIDE SEQUENCE [LARGE SCALE GENOMIC DNA]</scope>
    <source>
        <strain evidence="1 2">120613-1</strain>
    </source>
</reference>
<evidence type="ECO:0000313" key="2">
    <source>
        <dbReference type="Proteomes" id="UP000276215"/>
    </source>
</evidence>
<sequence length="79" mass="8929">MQTPGRVATEATASLVAQYQIDINYICLCNGCHVQWVHIPDTSRYSVEAVEQRSSSFLSAIQLFYSSYLRRPGDWIAQS</sequence>
<accession>A0A3N4JDF0</accession>
<dbReference type="Proteomes" id="UP000276215">
    <property type="component" value="Unassembled WGS sequence"/>
</dbReference>
<proteinExistence type="predicted"/>